<dbReference type="EMBL" id="CADEAL010001680">
    <property type="protein sequence ID" value="CAB1434646.1"/>
    <property type="molecule type" value="Genomic_DNA"/>
</dbReference>
<feature type="compositionally biased region" description="Basic residues" evidence="1">
    <location>
        <begin position="185"/>
        <end position="195"/>
    </location>
</feature>
<feature type="compositionally biased region" description="Basic and acidic residues" evidence="1">
    <location>
        <begin position="243"/>
        <end position="255"/>
    </location>
</feature>
<keyword evidence="3" id="KW-1185">Reference proteome</keyword>
<sequence length="255" mass="27272">MPSPKPKAFQPMCPDASVERLKDVSTGRSGATCALLQGGTTLQEKKSLLHTNTTFSFNPGSLDLCSLFSCRNHLVSCGQSPVPRARGQCPLVRGASPLLSSASSCQQELPRSSPSFLPLFSSLPSGPGSAQDLGKAVRFHAGENNSGSYSRILSHDLSQCSLSVEEGVGEVGLEGAQEGKGVAGKSHRGSSANKRHPVRIWASLPSHLRVVDCSAPRSAEAQTCREEQNRSEEWTARTSGSQREGERERERGDER</sequence>
<evidence type="ECO:0000256" key="1">
    <source>
        <dbReference type="SAM" id="MobiDB-lite"/>
    </source>
</evidence>
<feature type="region of interest" description="Disordered" evidence="1">
    <location>
        <begin position="176"/>
        <end position="195"/>
    </location>
</feature>
<dbReference type="Proteomes" id="UP001153269">
    <property type="component" value="Unassembled WGS sequence"/>
</dbReference>
<feature type="compositionally biased region" description="Basic and acidic residues" evidence="1">
    <location>
        <begin position="223"/>
        <end position="235"/>
    </location>
</feature>
<organism evidence="2 3">
    <name type="scientific">Pleuronectes platessa</name>
    <name type="common">European plaice</name>
    <dbReference type="NCBI Taxonomy" id="8262"/>
    <lineage>
        <taxon>Eukaryota</taxon>
        <taxon>Metazoa</taxon>
        <taxon>Chordata</taxon>
        <taxon>Craniata</taxon>
        <taxon>Vertebrata</taxon>
        <taxon>Euteleostomi</taxon>
        <taxon>Actinopterygii</taxon>
        <taxon>Neopterygii</taxon>
        <taxon>Teleostei</taxon>
        <taxon>Neoteleostei</taxon>
        <taxon>Acanthomorphata</taxon>
        <taxon>Carangaria</taxon>
        <taxon>Pleuronectiformes</taxon>
        <taxon>Pleuronectoidei</taxon>
        <taxon>Pleuronectidae</taxon>
        <taxon>Pleuronectes</taxon>
    </lineage>
</organism>
<evidence type="ECO:0000313" key="3">
    <source>
        <dbReference type="Proteomes" id="UP001153269"/>
    </source>
</evidence>
<accession>A0A9N7UQI8</accession>
<name>A0A9N7UQI8_PLEPL</name>
<reference evidence="2" key="1">
    <citation type="submission" date="2020-03" db="EMBL/GenBank/DDBJ databases">
        <authorList>
            <person name="Weist P."/>
        </authorList>
    </citation>
    <scope>NUCLEOTIDE SEQUENCE</scope>
</reference>
<comment type="caution">
    <text evidence="2">The sequence shown here is derived from an EMBL/GenBank/DDBJ whole genome shotgun (WGS) entry which is preliminary data.</text>
</comment>
<proteinExistence type="predicted"/>
<feature type="region of interest" description="Disordered" evidence="1">
    <location>
        <begin position="215"/>
        <end position="255"/>
    </location>
</feature>
<evidence type="ECO:0000313" key="2">
    <source>
        <dbReference type="EMBL" id="CAB1434646.1"/>
    </source>
</evidence>
<protein>
    <submittedName>
        <fullName evidence="2">Uncharacterized protein</fullName>
    </submittedName>
</protein>
<gene>
    <name evidence="2" type="ORF">PLEPLA_LOCUS22695</name>
</gene>
<dbReference type="AlphaFoldDB" id="A0A9N7UQI8"/>